<name>A0A1M7QAG0_9PSED</name>
<dbReference type="AlphaFoldDB" id="A0A1M7QAG0"/>
<dbReference type="EMBL" id="FRDA01000021">
    <property type="protein sequence ID" value="SHN27440.1"/>
    <property type="molecule type" value="Genomic_DNA"/>
</dbReference>
<evidence type="ECO:0000313" key="2">
    <source>
        <dbReference type="Proteomes" id="UP000183983"/>
    </source>
</evidence>
<gene>
    <name evidence="1" type="ORF">SAMN05216593_12136</name>
</gene>
<protein>
    <submittedName>
        <fullName evidence="1">Uncharacterized protein</fullName>
    </submittedName>
</protein>
<sequence length="89" mass="9552">MTFFAKASFQAMHPVVCTGPFVDKSTPTPGIHLKVDADLSAKASCRAMHPVVCNGPFVDKSIPTFGIHFKAGRGLVREGVIPNDASRRL</sequence>
<dbReference type="Proteomes" id="UP000183983">
    <property type="component" value="Unassembled WGS sequence"/>
</dbReference>
<dbReference type="STRING" id="1190415.SAMN05216593_12136"/>
<organism evidence="1 2">
    <name type="scientific">Pseudomonas asturiensis</name>
    <dbReference type="NCBI Taxonomy" id="1190415"/>
    <lineage>
        <taxon>Bacteria</taxon>
        <taxon>Pseudomonadati</taxon>
        <taxon>Pseudomonadota</taxon>
        <taxon>Gammaproteobacteria</taxon>
        <taxon>Pseudomonadales</taxon>
        <taxon>Pseudomonadaceae</taxon>
        <taxon>Pseudomonas</taxon>
    </lineage>
</organism>
<evidence type="ECO:0000313" key="1">
    <source>
        <dbReference type="EMBL" id="SHN27440.1"/>
    </source>
</evidence>
<accession>A0A1M7QAG0</accession>
<reference evidence="1 2" key="1">
    <citation type="submission" date="2016-11" db="EMBL/GenBank/DDBJ databases">
        <authorList>
            <person name="Jaros S."/>
            <person name="Januszkiewicz K."/>
            <person name="Wedrychowicz H."/>
        </authorList>
    </citation>
    <scope>NUCLEOTIDE SEQUENCE [LARGE SCALE GENOMIC DNA]</scope>
    <source>
        <strain evidence="1 2">LMG 26898</strain>
    </source>
</reference>
<proteinExistence type="predicted"/>